<reference evidence="1" key="1">
    <citation type="submission" date="2020-05" db="EMBL/GenBank/DDBJ databases">
        <title>Large-scale comparative analyses of tick genomes elucidate their genetic diversity and vector capacities.</title>
        <authorList>
            <person name="Jia N."/>
            <person name="Wang J."/>
            <person name="Shi W."/>
            <person name="Du L."/>
            <person name="Sun Y."/>
            <person name="Zhan W."/>
            <person name="Jiang J."/>
            <person name="Wang Q."/>
            <person name="Zhang B."/>
            <person name="Ji P."/>
            <person name="Sakyi L.B."/>
            <person name="Cui X."/>
            <person name="Yuan T."/>
            <person name="Jiang B."/>
            <person name="Yang W."/>
            <person name="Lam T.T.-Y."/>
            <person name="Chang Q."/>
            <person name="Ding S."/>
            <person name="Wang X."/>
            <person name="Zhu J."/>
            <person name="Ruan X."/>
            <person name="Zhao L."/>
            <person name="Wei J."/>
            <person name="Que T."/>
            <person name="Du C."/>
            <person name="Cheng J."/>
            <person name="Dai P."/>
            <person name="Han X."/>
            <person name="Huang E."/>
            <person name="Gao Y."/>
            <person name="Liu J."/>
            <person name="Shao H."/>
            <person name="Ye R."/>
            <person name="Li L."/>
            <person name="Wei W."/>
            <person name="Wang X."/>
            <person name="Wang C."/>
            <person name="Yang T."/>
            <person name="Huo Q."/>
            <person name="Li W."/>
            <person name="Guo W."/>
            <person name="Chen H."/>
            <person name="Zhou L."/>
            <person name="Ni X."/>
            <person name="Tian J."/>
            <person name="Zhou Y."/>
            <person name="Sheng Y."/>
            <person name="Liu T."/>
            <person name="Pan Y."/>
            <person name="Xia L."/>
            <person name="Li J."/>
            <person name="Zhao F."/>
            <person name="Cao W."/>
        </authorList>
    </citation>
    <scope>NUCLEOTIDE SEQUENCE</scope>
    <source>
        <strain evidence="1">Dsil-2018</strain>
    </source>
</reference>
<gene>
    <name evidence="1" type="ORF">HPB49_020971</name>
</gene>
<accession>A0ACB8DQS5</accession>
<proteinExistence type="predicted"/>
<protein>
    <submittedName>
        <fullName evidence="1">Uncharacterized protein</fullName>
    </submittedName>
</protein>
<evidence type="ECO:0000313" key="2">
    <source>
        <dbReference type="Proteomes" id="UP000821865"/>
    </source>
</evidence>
<name>A0ACB8DQS5_DERSI</name>
<comment type="caution">
    <text evidence="1">The sequence shown here is derived from an EMBL/GenBank/DDBJ whole genome shotgun (WGS) entry which is preliminary data.</text>
</comment>
<dbReference type="Proteomes" id="UP000821865">
    <property type="component" value="Chromosome 10"/>
</dbReference>
<organism evidence="1 2">
    <name type="scientific">Dermacentor silvarum</name>
    <name type="common">Tick</name>
    <dbReference type="NCBI Taxonomy" id="543639"/>
    <lineage>
        <taxon>Eukaryota</taxon>
        <taxon>Metazoa</taxon>
        <taxon>Ecdysozoa</taxon>
        <taxon>Arthropoda</taxon>
        <taxon>Chelicerata</taxon>
        <taxon>Arachnida</taxon>
        <taxon>Acari</taxon>
        <taxon>Parasitiformes</taxon>
        <taxon>Ixodida</taxon>
        <taxon>Ixodoidea</taxon>
        <taxon>Ixodidae</taxon>
        <taxon>Rhipicephalinae</taxon>
        <taxon>Dermacentor</taxon>
    </lineage>
</organism>
<evidence type="ECO:0000313" key="1">
    <source>
        <dbReference type="EMBL" id="KAH7974892.1"/>
    </source>
</evidence>
<sequence>MEMSVTPNPADPEAPADKTDQELLRNCSGADPSVLTDASSLQDSQRVSKKSHRSAASLLVVFLNALVPARTLVELATEVLLAALAVYVILSISGAFQVGSIPGMWRPAFRCDDPSLQSPFLSESVRTRDLVIFVVTVPVALLLVLEFRRTGAPLRDRFFWSGRLLRRYLVGLLLVTTVTQLLKDAVAEKRPYFLDACKPEMSSAAEGTSRSHVSAASGRQAPGPGDAPVDERTVGLVKLFMSTLLPDFSPRGAVYAVALVLAVCYAGIVLAGVIRKAPSSPFRCDDPSLQAAQEKDVLPTAPYVALVFASSVTVVFVNEFRRASASWTEATYWTARHLRRFFVGFVVTGDIAHTVQLAVNAKRPYFIDACQPAVKLPNGTEVLVCSGIPVAPESQSGVHRRSESELSPGDGDEEPYSEGNGDANDRAITALAENSNVTNAPRSPAVWTVQQPGGAPRPSPEGHVGDSYIAFGTNGASGAGGDARYYYRHVDLISDWVPPTGDVTDYRCTGPKGRKSGASFPSGHATVAAFAGVFMLGYGIRRFANFHQPFRAAFLAWALGTCVWLVCAQRVVQHKHFLIDVVCGSAFGSAVAAAFVLWPYEDDKDRHANAGR</sequence>
<keyword evidence="2" id="KW-1185">Reference proteome</keyword>
<dbReference type="EMBL" id="CM023479">
    <property type="protein sequence ID" value="KAH7974892.1"/>
    <property type="molecule type" value="Genomic_DNA"/>
</dbReference>